<dbReference type="OrthoDB" id="9773007at2"/>
<evidence type="ECO:0000256" key="1">
    <source>
        <dbReference type="ARBA" id="ARBA00004496"/>
    </source>
</evidence>
<dbReference type="AlphaFoldDB" id="A0A1H6QQD8"/>
<name>A0A1H6QQD8_9GAMM</name>
<dbReference type="GO" id="GO:0050920">
    <property type="term" value="P:regulation of chemotaxis"/>
    <property type="evidence" value="ECO:0007669"/>
    <property type="project" value="InterPro"/>
</dbReference>
<comment type="function">
    <text evidence="10">Plays an important role in bacterial chemotaxis signal transduction pathway by accelerating the dephosphorylation of phosphorylated CheY (CheY-P).</text>
</comment>
<reference evidence="13" key="1">
    <citation type="submission" date="2016-10" db="EMBL/GenBank/DDBJ databases">
        <authorList>
            <person name="Varghese N."/>
            <person name="Submissions S."/>
        </authorList>
    </citation>
    <scope>NUCLEOTIDE SEQUENCE [LARGE SCALE GENOMIC DNA]</scope>
    <source>
        <strain evidence="13">DSM 7165</strain>
    </source>
</reference>
<dbReference type="Gene3D" id="1.10.287.500">
    <property type="entry name" value="Helix hairpin bin"/>
    <property type="match status" value="1"/>
</dbReference>
<dbReference type="GO" id="GO:0097588">
    <property type="term" value="P:archaeal or bacterial-type flagellum-dependent cell motility"/>
    <property type="evidence" value="ECO:0007669"/>
    <property type="project" value="UniProtKB-KW"/>
</dbReference>
<keyword evidence="4 10" id="KW-0963">Cytoplasm</keyword>
<dbReference type="PANTHER" id="PTHR43693:SF1">
    <property type="entry name" value="PROTEIN PHOSPHATASE CHEZ"/>
    <property type="match status" value="1"/>
</dbReference>
<evidence type="ECO:0000313" key="13">
    <source>
        <dbReference type="Proteomes" id="UP000242999"/>
    </source>
</evidence>
<comment type="similarity">
    <text evidence="2 10">Belongs to the CheZ family.</text>
</comment>
<dbReference type="PIRSF" id="PIRSF002884">
    <property type="entry name" value="CheZ"/>
    <property type="match status" value="1"/>
</dbReference>
<dbReference type="GO" id="GO:0005737">
    <property type="term" value="C:cytoplasm"/>
    <property type="evidence" value="ECO:0007669"/>
    <property type="project" value="UniProtKB-SubCell"/>
</dbReference>
<dbReference type="STRING" id="64971.SAMN05421831_102125"/>
<evidence type="ECO:0000256" key="3">
    <source>
        <dbReference type="ARBA" id="ARBA00018484"/>
    </source>
</evidence>
<gene>
    <name evidence="12" type="ORF">SAMN05421831_102125</name>
</gene>
<keyword evidence="13" id="KW-1185">Reference proteome</keyword>
<dbReference type="GO" id="GO:0006935">
    <property type="term" value="P:chemotaxis"/>
    <property type="evidence" value="ECO:0007669"/>
    <property type="project" value="UniProtKB-KW"/>
</dbReference>
<dbReference type="Proteomes" id="UP000242999">
    <property type="component" value="Unassembled WGS sequence"/>
</dbReference>
<dbReference type="InterPro" id="IPR007439">
    <property type="entry name" value="Chemotax_Pase_CheZ"/>
</dbReference>
<comment type="subunit">
    <text evidence="10">Homodimer.</text>
</comment>
<feature type="site" description="Enhances dephosphorylation of CheY-P" evidence="11">
    <location>
        <position position="185"/>
    </location>
</feature>
<evidence type="ECO:0000256" key="4">
    <source>
        <dbReference type="ARBA" id="ARBA00022490"/>
    </source>
</evidence>
<proteinExistence type="inferred from homology"/>
<keyword evidence="8 10" id="KW-0904">Protein phosphatase</keyword>
<dbReference type="SUPFAM" id="SSF75708">
    <property type="entry name" value="Chemotaxis phosphatase CheZ"/>
    <property type="match status" value="1"/>
</dbReference>
<evidence type="ECO:0000256" key="6">
    <source>
        <dbReference type="ARBA" id="ARBA00022779"/>
    </source>
</evidence>
<dbReference type="InterPro" id="IPR050992">
    <property type="entry name" value="CheZ_family_phosphatases"/>
</dbReference>
<sequence>MTQRDAVSGGSHLERLLKEATTELQTQVEQGDLSEAVNLLQRINEERSRLLYLEVGRLTRGLHDAINNFHIDAGLNARASEEMSQMADATERLNYVIRMTQDAANKTMDKVEESAPVAELIGAQAAALRKDWARLVRREMKPEEFRDLYRRIDEFLKHTEDHADVLSRNLGEIMLAQDYQDLTGQVVKRVISLVKEIEENLVNLVCMAGQVDRITGIKHSAGGQIPVEETQHEEHPVPEGPIVNPEQRADVVSGQDEVDELLSSLGF</sequence>
<protein>
    <recommendedName>
        <fullName evidence="3 10">Protein phosphatase CheZ</fullName>
        <ecNumber evidence="10">3.1.3.-</ecNumber>
    </recommendedName>
    <alternativeName>
        <fullName evidence="9 10">Chemotaxis protein CheZ</fullName>
    </alternativeName>
</protein>
<evidence type="ECO:0000256" key="8">
    <source>
        <dbReference type="ARBA" id="ARBA00022912"/>
    </source>
</evidence>
<keyword evidence="7 10" id="KW-0378">Hydrolase</keyword>
<organism evidence="12 13">
    <name type="scientific">Allopseudospirillum japonicum</name>
    <dbReference type="NCBI Taxonomy" id="64971"/>
    <lineage>
        <taxon>Bacteria</taxon>
        <taxon>Pseudomonadati</taxon>
        <taxon>Pseudomonadota</taxon>
        <taxon>Gammaproteobacteria</taxon>
        <taxon>Oceanospirillales</taxon>
        <taxon>Oceanospirillaceae</taxon>
        <taxon>Allopseudospirillum</taxon>
    </lineage>
</organism>
<evidence type="ECO:0000256" key="5">
    <source>
        <dbReference type="ARBA" id="ARBA00022500"/>
    </source>
</evidence>
<dbReference type="RefSeq" id="WP_093308473.1">
    <property type="nucleotide sequence ID" value="NZ_FNYH01000002.1"/>
</dbReference>
<comment type="subcellular location">
    <subcellularLocation>
        <location evidence="1 10">Cytoplasm</location>
    </subcellularLocation>
</comment>
<dbReference type="EC" id="3.1.3.-" evidence="10"/>
<dbReference type="GO" id="GO:0009288">
    <property type="term" value="C:bacterial-type flagellum"/>
    <property type="evidence" value="ECO:0007669"/>
    <property type="project" value="InterPro"/>
</dbReference>
<evidence type="ECO:0000256" key="9">
    <source>
        <dbReference type="ARBA" id="ARBA00029599"/>
    </source>
</evidence>
<evidence type="ECO:0000256" key="10">
    <source>
        <dbReference type="PIRNR" id="PIRNR002884"/>
    </source>
</evidence>
<evidence type="ECO:0000313" key="12">
    <source>
        <dbReference type="EMBL" id="SEI46028.1"/>
    </source>
</evidence>
<keyword evidence="5 10" id="KW-0145">Chemotaxis</keyword>
<keyword evidence="6 10" id="KW-0283">Flagellar rotation</keyword>
<accession>A0A1H6QQD8</accession>
<dbReference type="PANTHER" id="PTHR43693">
    <property type="entry name" value="PROTEIN PHOSPHATASE CHEZ"/>
    <property type="match status" value="1"/>
</dbReference>
<dbReference type="Pfam" id="PF04344">
    <property type="entry name" value="CheZ"/>
    <property type="match status" value="1"/>
</dbReference>
<dbReference type="GO" id="GO:0004721">
    <property type="term" value="F:phosphoprotein phosphatase activity"/>
    <property type="evidence" value="ECO:0007669"/>
    <property type="project" value="UniProtKB-KW"/>
</dbReference>
<evidence type="ECO:0000256" key="11">
    <source>
        <dbReference type="PIRSR" id="PIRSR002884-1"/>
    </source>
</evidence>
<dbReference type="EMBL" id="FNYH01000002">
    <property type="protein sequence ID" value="SEI46028.1"/>
    <property type="molecule type" value="Genomic_DNA"/>
</dbReference>
<evidence type="ECO:0000256" key="2">
    <source>
        <dbReference type="ARBA" id="ARBA00005908"/>
    </source>
</evidence>
<evidence type="ECO:0000256" key="7">
    <source>
        <dbReference type="ARBA" id="ARBA00022801"/>
    </source>
</evidence>